<accession>A0A173R397</accession>
<dbReference type="CDD" id="cd09644">
    <property type="entry name" value="Csn2"/>
    <property type="match status" value="1"/>
</dbReference>
<dbReference type="RefSeq" id="WP_021737689.1">
    <property type="nucleotide sequence ID" value="NZ_CABKSU010000006.1"/>
</dbReference>
<dbReference type="GeneID" id="42785299"/>
<dbReference type="EMBL" id="CYYA01000001">
    <property type="protein sequence ID" value="CUM72295.1"/>
    <property type="molecule type" value="Genomic_DNA"/>
</dbReference>
<dbReference type="Proteomes" id="UP000095492">
    <property type="component" value="Unassembled WGS sequence"/>
</dbReference>
<sequence length="223" mass="26428">MKFIYGERELTLEFRENEVQVITIENREYFSAFLQNLYNQSQGSEGDIILSEGEKILSLNKVAEIVWNPFSVDINNKKILGKLFQKLKTVSMEEQYAEICELNAKVVHYLDDLNLKMPYPIQFRLELDVLDLYKIYGVQLDTEEIDMFERLLEYVKVLKSLCGVRLLVFINVKNYLSEMQIKELYKATFYYKINLLLVEAHQGKNLECEKNQLIDEDMCFIHY</sequence>
<gene>
    <name evidence="1" type="ORF">ERS852448_00173</name>
</gene>
<dbReference type="Pfam" id="PF09711">
    <property type="entry name" value="Cas_Csn2"/>
    <property type="match status" value="1"/>
</dbReference>
<dbReference type="InterPro" id="IPR038600">
    <property type="entry name" value="Csn2_sf"/>
</dbReference>
<dbReference type="OrthoDB" id="1701909at2"/>
<dbReference type="NCBIfam" id="TIGR01866">
    <property type="entry name" value="cas_Csn2"/>
    <property type="match status" value="1"/>
</dbReference>
<dbReference type="STRING" id="39490.ERS852448_00173"/>
<evidence type="ECO:0000313" key="1">
    <source>
        <dbReference type="EMBL" id="CUM72295.1"/>
    </source>
</evidence>
<proteinExistence type="predicted"/>
<reference evidence="1 2" key="1">
    <citation type="submission" date="2015-09" db="EMBL/GenBank/DDBJ databases">
        <authorList>
            <consortium name="Pathogen Informatics"/>
        </authorList>
    </citation>
    <scope>NUCLEOTIDE SEQUENCE [LARGE SCALE GENOMIC DNA]</scope>
    <source>
        <strain evidence="1 2">2789STDY5608891</strain>
    </source>
</reference>
<protein>
    <submittedName>
        <fullName evidence="1">CRISPR type II-A/NMEMI-associated protein Csn2</fullName>
    </submittedName>
</protein>
<dbReference type="InterPro" id="IPR010146">
    <property type="entry name" value="CRISPR-assoc_prot_Csn2-typ"/>
</dbReference>
<dbReference type="AlphaFoldDB" id="A0A173R397"/>
<dbReference type="Gene3D" id="3.40.50.11940">
    <property type="match status" value="2"/>
</dbReference>
<organism evidence="1 2">
    <name type="scientific">Eubacterium ramulus</name>
    <dbReference type="NCBI Taxonomy" id="39490"/>
    <lineage>
        <taxon>Bacteria</taxon>
        <taxon>Bacillati</taxon>
        <taxon>Bacillota</taxon>
        <taxon>Clostridia</taxon>
        <taxon>Eubacteriales</taxon>
        <taxon>Eubacteriaceae</taxon>
        <taxon>Eubacterium</taxon>
    </lineage>
</organism>
<name>A0A173R397_EUBRA</name>
<evidence type="ECO:0000313" key="2">
    <source>
        <dbReference type="Proteomes" id="UP000095492"/>
    </source>
</evidence>